<dbReference type="PANTHER" id="PTHR22916">
    <property type="entry name" value="GLYCOSYLTRANSFERASE"/>
    <property type="match status" value="1"/>
</dbReference>
<dbReference type="RefSeq" id="WP_003685773.1">
    <property type="nucleotide sequence ID" value="NZ_GG704700.1"/>
</dbReference>
<dbReference type="GO" id="GO:0016757">
    <property type="term" value="F:glycosyltransferase activity"/>
    <property type="evidence" value="ECO:0007669"/>
    <property type="project" value="UniProtKB-KW"/>
</dbReference>
<dbReference type="Proteomes" id="UP000004920">
    <property type="component" value="Unassembled WGS sequence"/>
</dbReference>
<keyword evidence="2 4" id="KW-0808">Transferase</keyword>
<dbReference type="CDD" id="cd00761">
    <property type="entry name" value="Glyco_tranf_GTA_type"/>
    <property type="match status" value="1"/>
</dbReference>
<name>D0DSJ8_LIMFE</name>
<dbReference type="Gene3D" id="3.90.550.10">
    <property type="entry name" value="Spore Coat Polysaccharide Biosynthesis Protein SpsA, Chain A"/>
    <property type="match status" value="1"/>
</dbReference>
<feature type="domain" description="Glycosyltransferase 2-like" evidence="3">
    <location>
        <begin position="4"/>
        <end position="120"/>
    </location>
</feature>
<evidence type="ECO:0000256" key="1">
    <source>
        <dbReference type="ARBA" id="ARBA00022676"/>
    </source>
</evidence>
<evidence type="ECO:0000259" key="3">
    <source>
        <dbReference type="Pfam" id="PF00535"/>
    </source>
</evidence>
<dbReference type="InterPro" id="IPR001173">
    <property type="entry name" value="Glyco_trans_2-like"/>
</dbReference>
<dbReference type="Pfam" id="PF00535">
    <property type="entry name" value="Glycos_transf_2"/>
    <property type="match status" value="1"/>
</dbReference>
<dbReference type="EMBL" id="GG704700">
    <property type="protein sequence ID" value="EEX26259.1"/>
    <property type="molecule type" value="Genomic_DNA"/>
</dbReference>
<dbReference type="EC" id="2.4.-.-" evidence="4"/>
<keyword evidence="1 4" id="KW-0328">Glycosyltransferase</keyword>
<dbReference type="AlphaFoldDB" id="D0DSJ8"/>
<evidence type="ECO:0000256" key="2">
    <source>
        <dbReference type="ARBA" id="ARBA00022679"/>
    </source>
</evidence>
<gene>
    <name evidence="4" type="ORF">HMPREF0513_00637</name>
</gene>
<sequence>MKISIIVPVYNAEEYLSKCLESLVNQTYRNIEIILVDDGSTDASPQMCDEYAQKDDRIIVIHKENEGLSLTRNVGMAAITGDFFTFVDSDDWLSYNYVENLVVALEANDIDIVFTSYLKEYKSKSVGVTFFPEDEIIFKSSEGSNEVLRRLVGEIGDELQHPERIENLNTAWGKCYRTSKFKQLKFDDGNEIRSEDLWFNIQAFYLTERSMYINNQGYHYNKQNENSIVSTYTPHLADKFNKLNNMIEDFIGLHKLGEDYILALNSRRVLMLLTIAINEFSNQKISFWQRTKKMKTILNGQEYTKAFRKFEYGKLSCVYRIFFKACEKKQAMIVGLIISMALFKRKRLG</sequence>
<dbReference type="HOGENOM" id="CLU_025996_25_0_9"/>
<dbReference type="SUPFAM" id="SSF53448">
    <property type="entry name" value="Nucleotide-diphospho-sugar transferases"/>
    <property type="match status" value="1"/>
</dbReference>
<dbReference type="InterPro" id="IPR029044">
    <property type="entry name" value="Nucleotide-diphossugar_trans"/>
</dbReference>
<reference evidence="4" key="1">
    <citation type="submission" date="2009-08" db="EMBL/GenBank/DDBJ databases">
        <title>The Genome Sequence of Lactobacillus fermentum 28-3-CHN.</title>
        <authorList>
            <consortium name="The Broad Institute Genome Sequencing Platform"/>
            <person name="Ward D."/>
            <person name="Feldgarden M."/>
            <person name="Earl A."/>
            <person name="Young S.K."/>
            <person name="Zeng Q."/>
            <person name="Koehrsen M."/>
            <person name="Alvarado L."/>
            <person name="Berlin A."/>
            <person name="Bochicchio J."/>
            <person name="Borenstein D."/>
            <person name="Chapman S.B."/>
            <person name="Chen Z."/>
            <person name="Engels R."/>
            <person name="Freedman E."/>
            <person name="Gellesch M."/>
            <person name="Goldberg J."/>
            <person name="Griggs A."/>
            <person name="Gujja S."/>
            <person name="Heilman E."/>
            <person name="Heiman D."/>
            <person name="Hepburn T."/>
            <person name="Howarth C."/>
            <person name="Jen D."/>
            <person name="Larson L."/>
            <person name="Lewis B."/>
            <person name="Mehta T."/>
            <person name="Park D."/>
            <person name="Pearson M."/>
            <person name="Roberts A."/>
            <person name="Saif S."/>
            <person name="Shea T."/>
            <person name="Shenoy N."/>
            <person name="Sisk P."/>
            <person name="Stolte C."/>
            <person name="Sykes S."/>
            <person name="Thomson T."/>
            <person name="Walk T."/>
            <person name="White J."/>
            <person name="Yandava C."/>
            <person name="Liu Y."/>
            <person name="Xu Q."/>
            <person name="Haas B."/>
            <person name="Nusbaum C."/>
            <person name="Birren B."/>
        </authorList>
    </citation>
    <scope>NUCLEOTIDE SEQUENCE</scope>
    <source>
        <strain evidence="4">28-3-CHN</strain>
    </source>
</reference>
<accession>D0DSJ8</accession>
<evidence type="ECO:0000313" key="4">
    <source>
        <dbReference type="EMBL" id="EEX26259.1"/>
    </source>
</evidence>
<protein>
    <submittedName>
        <fullName evidence="4">Glycosyltransferase, group 2 family protein</fullName>
        <ecNumber evidence="4">2.4.-.-</ecNumber>
    </submittedName>
</protein>
<proteinExistence type="predicted"/>
<dbReference type="PANTHER" id="PTHR22916:SF51">
    <property type="entry name" value="GLYCOSYLTRANSFERASE EPSH-RELATED"/>
    <property type="match status" value="1"/>
</dbReference>
<organism evidence="4">
    <name type="scientific">Limosilactobacillus fermentum 28-3-CHN</name>
    <dbReference type="NCBI Taxonomy" id="575599"/>
    <lineage>
        <taxon>Bacteria</taxon>
        <taxon>Bacillati</taxon>
        <taxon>Bacillota</taxon>
        <taxon>Bacilli</taxon>
        <taxon>Lactobacillales</taxon>
        <taxon>Lactobacillaceae</taxon>
        <taxon>Limosilactobacillus</taxon>
    </lineage>
</organism>